<dbReference type="EMBL" id="JAWDGP010005065">
    <property type="protein sequence ID" value="KAK3759858.1"/>
    <property type="molecule type" value="Genomic_DNA"/>
</dbReference>
<sequence>MDCLLISPGQSEDTLFKAGKGTLTAHHKTVVRQHSVLSGLRRLTPVASGCAIVVNRNSNCAASALGVHFAAKPTKYACRNPKQKVSSAPTTHSTTLAAHVPRLAAASKCCAPLFSGGLGECRLAGIMAAAGRRMSGAIEAGLGSKSPNRSCRKLSRVGSGILTKPYPNITLVFLKGTGDRRSVQAEGTNKLSHLQLVVNWR</sequence>
<name>A0AAE0YZ97_9GAST</name>
<dbReference type="AlphaFoldDB" id="A0AAE0YZ97"/>
<dbReference type="Proteomes" id="UP001283361">
    <property type="component" value="Unassembled WGS sequence"/>
</dbReference>
<reference evidence="1" key="1">
    <citation type="journal article" date="2023" name="G3 (Bethesda)">
        <title>A reference genome for the long-term kleptoplast-retaining sea slug Elysia crispata morphotype clarki.</title>
        <authorList>
            <person name="Eastman K.E."/>
            <person name="Pendleton A.L."/>
            <person name="Shaikh M.A."/>
            <person name="Suttiyut T."/>
            <person name="Ogas R."/>
            <person name="Tomko P."/>
            <person name="Gavelis G."/>
            <person name="Widhalm J.R."/>
            <person name="Wisecaver J.H."/>
        </authorList>
    </citation>
    <scope>NUCLEOTIDE SEQUENCE</scope>
    <source>
        <strain evidence="1">ECLA1</strain>
    </source>
</reference>
<proteinExistence type="predicted"/>
<protein>
    <submittedName>
        <fullName evidence="1">Uncharacterized protein</fullName>
    </submittedName>
</protein>
<evidence type="ECO:0000313" key="2">
    <source>
        <dbReference type="Proteomes" id="UP001283361"/>
    </source>
</evidence>
<gene>
    <name evidence="1" type="ORF">RRG08_028860</name>
</gene>
<evidence type="ECO:0000313" key="1">
    <source>
        <dbReference type="EMBL" id="KAK3759858.1"/>
    </source>
</evidence>
<comment type="caution">
    <text evidence="1">The sequence shown here is derived from an EMBL/GenBank/DDBJ whole genome shotgun (WGS) entry which is preliminary data.</text>
</comment>
<keyword evidence="2" id="KW-1185">Reference proteome</keyword>
<accession>A0AAE0YZ97</accession>
<organism evidence="1 2">
    <name type="scientific">Elysia crispata</name>
    <name type="common">lettuce slug</name>
    <dbReference type="NCBI Taxonomy" id="231223"/>
    <lineage>
        <taxon>Eukaryota</taxon>
        <taxon>Metazoa</taxon>
        <taxon>Spiralia</taxon>
        <taxon>Lophotrochozoa</taxon>
        <taxon>Mollusca</taxon>
        <taxon>Gastropoda</taxon>
        <taxon>Heterobranchia</taxon>
        <taxon>Euthyneura</taxon>
        <taxon>Panpulmonata</taxon>
        <taxon>Sacoglossa</taxon>
        <taxon>Placobranchoidea</taxon>
        <taxon>Plakobranchidae</taxon>
        <taxon>Elysia</taxon>
    </lineage>
</organism>